<evidence type="ECO:0000256" key="8">
    <source>
        <dbReference type="ARBA" id="ARBA00023268"/>
    </source>
</evidence>
<dbReference type="CDD" id="cd05311">
    <property type="entry name" value="NAD_bind_2_malic_enz"/>
    <property type="match status" value="1"/>
</dbReference>
<comment type="catalytic activity">
    <reaction evidence="11">
        <text>(S)-malate + NADP(+) = pyruvate + CO2 + NADPH</text>
        <dbReference type="Rhea" id="RHEA:18253"/>
        <dbReference type="ChEBI" id="CHEBI:15361"/>
        <dbReference type="ChEBI" id="CHEBI:15589"/>
        <dbReference type="ChEBI" id="CHEBI:16526"/>
        <dbReference type="ChEBI" id="CHEBI:57783"/>
        <dbReference type="ChEBI" id="CHEBI:58349"/>
        <dbReference type="EC" id="1.1.1.40"/>
    </reaction>
</comment>
<dbReference type="FunFam" id="3.40.50.720:FF:000095">
    <property type="entry name" value="NADP-dependent malic enzyme"/>
    <property type="match status" value="1"/>
</dbReference>
<evidence type="ECO:0000256" key="2">
    <source>
        <dbReference type="ARBA" id="ARBA00001946"/>
    </source>
</evidence>
<keyword evidence="6 14" id="KW-0479">Metal-binding</keyword>
<keyword evidence="15" id="KW-0521">NADP</keyword>
<evidence type="ECO:0000256" key="1">
    <source>
        <dbReference type="ARBA" id="ARBA00001936"/>
    </source>
</evidence>
<feature type="domain" description="Malic enzyme NAD-binding" evidence="17">
    <location>
        <begin position="166"/>
        <end position="402"/>
    </location>
</feature>
<feature type="active site" description="Proton acceptor" evidence="13">
    <location>
        <position position="97"/>
    </location>
</feature>
<reference evidence="19 20" key="1">
    <citation type="submission" date="2019-10" db="EMBL/GenBank/DDBJ databases">
        <title>Cardiobacteriales fam. a chemoheterotrophic member of the order Cardiobacteriales, and proposal of Cardiobacteriales fam. nov.</title>
        <authorList>
            <person name="Wang C."/>
        </authorList>
    </citation>
    <scope>NUCLEOTIDE SEQUENCE [LARGE SCALE GENOMIC DNA]</scope>
    <source>
        <strain evidence="19 20">ML27</strain>
    </source>
</reference>
<dbReference type="PANTHER" id="PTHR43237:SF4">
    <property type="entry name" value="NADP-DEPENDENT MALIC ENZYME"/>
    <property type="match status" value="1"/>
</dbReference>
<sequence>MSDQSEDFKQQSLKYHRLPKPGKVAITATKSMSNQRDLALAYSPGVAYACEAIVDDPAEAASLTARQNLVAVITNGTAVLGLGNIGPLASKPVMEGKGVLFKKFAGIDVFDIEINETDPDKFIDIVASLEPTFGGINLEDIKAPECFEIEEKLKQRMGIPVFHDDQHGTAIIATAALLNALSIQGKTVDEVRIVASGAGAAGMACLDLFVSLGVPKKNITVCDSKGVIYIGREGADQGRKKDYAIDSPHRTLADALVNADVFLGVSQAGLVTPEMVQSMAPNPLILALANPVPEIMPDVAKAARPDVMIATGRSDFPNQVNNVLCFPYIFRGALDVGATEINEAMKLACVKAIADLAKAPVGEEVLNAYGVKLEFGPNYIIPTPFDPRLISVIPAAVAKAAMESGVAARPLDDLAAYEKQLEAMIDKTGMSMRPVFTAARTNKKRILLTEGEEERVLFATKAIIEEGIGHPVLIGRPKRIQEKLDKLGLHMAIGKDFELIDQQNNVYYQQCIKHYHKRSARFGVDPHAARVDINTRPTILGAILVDLGLVDTMLCGTIGRFEGHLESILHVLKPRTGVIKPATLSMLITSKGTVFVSDTNVTENPTCDEIVNIAELAVLNVKKFGVIPKIAMLSHSNFGSKQGREQVDKMARAREILKAKYPELMVEGEMQADAALSHRVRHEVFPDNELTGNANILIMPNLDAANIGFNLMKVVAADGVTIGPMMMGLEHPVHILSRSATVRRIINMAAIAAVDAQDYIDMGFKP</sequence>
<proteinExistence type="inferred from homology"/>
<comment type="similarity">
    <text evidence="3">In the N-terminal section; belongs to the malic enzymes family.</text>
</comment>
<dbReference type="InParanoid" id="A0A6N7F2K1"/>
<dbReference type="Gene3D" id="3.40.50.10750">
    <property type="entry name" value="Isocitrate/Isopropylmalate dehydrogenase-like"/>
    <property type="match status" value="1"/>
</dbReference>
<feature type="binding site" evidence="15">
    <location>
        <position position="290"/>
    </location>
    <ligand>
        <name>a divalent metal cation</name>
        <dbReference type="ChEBI" id="CHEBI:60240"/>
    </ligand>
</feature>
<evidence type="ECO:0000256" key="12">
    <source>
        <dbReference type="ARBA" id="ARBA00051384"/>
    </source>
</evidence>
<comment type="caution">
    <text evidence="19">The sequence shown here is derived from an EMBL/GenBank/DDBJ whole genome shotgun (WGS) entry which is preliminary data.</text>
</comment>
<dbReference type="SMART" id="SM00919">
    <property type="entry name" value="Malic_M"/>
    <property type="match status" value="1"/>
</dbReference>
<dbReference type="Pfam" id="PF01515">
    <property type="entry name" value="PTA_PTB"/>
    <property type="match status" value="1"/>
</dbReference>
<dbReference type="SMART" id="SM01274">
    <property type="entry name" value="malic"/>
    <property type="match status" value="1"/>
</dbReference>
<dbReference type="FunFam" id="3.40.50.10380:FF:000003">
    <property type="entry name" value="NADP-dependent malic enzyme"/>
    <property type="match status" value="1"/>
</dbReference>
<dbReference type="InterPro" id="IPR012188">
    <property type="entry name" value="ME_PTA"/>
</dbReference>
<dbReference type="InterPro" id="IPR046346">
    <property type="entry name" value="Aminoacid_DH-like_N_sf"/>
</dbReference>
<comment type="catalytic activity">
    <reaction evidence="12">
        <text>oxaloacetate + H(+) = pyruvate + CO2</text>
        <dbReference type="Rhea" id="RHEA:15641"/>
        <dbReference type="ChEBI" id="CHEBI:15361"/>
        <dbReference type="ChEBI" id="CHEBI:15378"/>
        <dbReference type="ChEBI" id="CHEBI:16452"/>
        <dbReference type="ChEBI" id="CHEBI:16526"/>
        <dbReference type="EC" id="1.1.1.40"/>
    </reaction>
</comment>
<dbReference type="GO" id="GO:0004473">
    <property type="term" value="F:malate dehydrogenase (decarboxylating) (NADP+) activity"/>
    <property type="evidence" value="ECO:0007669"/>
    <property type="project" value="UniProtKB-EC"/>
</dbReference>
<gene>
    <name evidence="19" type="ORF">GCU85_05030</name>
</gene>
<dbReference type="InterPro" id="IPR012301">
    <property type="entry name" value="Malic_N_dom"/>
</dbReference>
<comment type="cofactor">
    <cofactor evidence="1">
        <name>Mn(2+)</name>
        <dbReference type="ChEBI" id="CHEBI:29035"/>
    </cofactor>
</comment>
<dbReference type="InterPro" id="IPR051674">
    <property type="entry name" value="Malate_Decarboxylase"/>
</dbReference>
<keyword evidence="8" id="KW-0511">Multifunctional enzyme</keyword>
<dbReference type="Gene3D" id="3.40.50.720">
    <property type="entry name" value="NAD(P)-binding Rossmann-like Domain"/>
    <property type="match status" value="1"/>
</dbReference>
<evidence type="ECO:0000256" key="9">
    <source>
        <dbReference type="ARBA" id="ARBA00038964"/>
    </source>
</evidence>
<keyword evidence="20" id="KW-1185">Reference proteome</keyword>
<dbReference type="RefSeq" id="WP_152810009.1">
    <property type="nucleotide sequence ID" value="NZ_WHNW01000004.1"/>
</dbReference>
<dbReference type="SUPFAM" id="SSF51735">
    <property type="entry name" value="NAD(P)-binding Rossmann-fold domains"/>
    <property type="match status" value="1"/>
</dbReference>
<dbReference type="PROSITE" id="PS00331">
    <property type="entry name" value="MALIC_ENZYMES"/>
    <property type="match status" value="1"/>
</dbReference>
<dbReference type="GO" id="GO:0046872">
    <property type="term" value="F:metal ion binding"/>
    <property type="evidence" value="ECO:0007669"/>
    <property type="project" value="UniProtKB-KW"/>
</dbReference>
<dbReference type="InterPro" id="IPR015884">
    <property type="entry name" value="Malic_enzyme_CS"/>
</dbReference>
<evidence type="ECO:0000256" key="7">
    <source>
        <dbReference type="ARBA" id="ARBA00023002"/>
    </source>
</evidence>
<feature type="domain" description="Malic enzyme N-terminal" evidence="18">
    <location>
        <begin position="21"/>
        <end position="154"/>
    </location>
</feature>
<evidence type="ECO:0000256" key="4">
    <source>
        <dbReference type="ARBA" id="ARBA00008756"/>
    </source>
</evidence>
<comment type="similarity">
    <text evidence="4">In the C-terminal section; belongs to the phosphate acetyltransferase and butyryltransferase family.</text>
</comment>
<dbReference type="Gene3D" id="3.40.50.10950">
    <property type="match status" value="1"/>
</dbReference>
<dbReference type="AlphaFoldDB" id="A0A6N7F2K1"/>
<evidence type="ECO:0000259" key="17">
    <source>
        <dbReference type="SMART" id="SM00919"/>
    </source>
</evidence>
<dbReference type="EMBL" id="WHNW01000004">
    <property type="protein sequence ID" value="MPV86096.1"/>
    <property type="molecule type" value="Genomic_DNA"/>
</dbReference>
<evidence type="ECO:0000256" key="6">
    <source>
        <dbReference type="ARBA" id="ARBA00022723"/>
    </source>
</evidence>
<dbReference type="GO" id="GO:0016746">
    <property type="term" value="F:acyltransferase activity"/>
    <property type="evidence" value="ECO:0007669"/>
    <property type="project" value="InterPro"/>
</dbReference>
<dbReference type="InterPro" id="IPR012302">
    <property type="entry name" value="Malic_NAD-bd"/>
</dbReference>
<dbReference type="Gene3D" id="3.40.50.10380">
    <property type="entry name" value="Malic enzyme, N-terminal domain"/>
    <property type="match status" value="1"/>
</dbReference>
<dbReference type="PANTHER" id="PTHR43237">
    <property type="entry name" value="NADP-DEPENDENT MALIC ENZYME"/>
    <property type="match status" value="1"/>
</dbReference>
<dbReference type="FunCoup" id="A0A6N7F2K1">
    <property type="interactions" value="318"/>
</dbReference>
<evidence type="ECO:0000256" key="16">
    <source>
        <dbReference type="RuleBase" id="RU003427"/>
    </source>
</evidence>
<dbReference type="PIRSF" id="PIRSF036684">
    <property type="entry name" value="ME_PTA"/>
    <property type="match status" value="1"/>
</dbReference>
<feature type="binding site" evidence="15">
    <location>
        <position position="165"/>
    </location>
    <ligand>
        <name>a divalent metal cation</name>
        <dbReference type="ChEBI" id="CHEBI:60240"/>
    </ligand>
</feature>
<dbReference type="Pfam" id="PF03949">
    <property type="entry name" value="Malic_M"/>
    <property type="match status" value="1"/>
</dbReference>
<feature type="binding site" evidence="15">
    <location>
        <begin position="79"/>
        <end position="86"/>
    </location>
    <ligand>
        <name>NADP(+)</name>
        <dbReference type="ChEBI" id="CHEBI:58349"/>
    </ligand>
</feature>
<dbReference type="InterPro" id="IPR002505">
    <property type="entry name" value="PTA_PTB"/>
</dbReference>
<dbReference type="Pfam" id="PF00390">
    <property type="entry name" value="malic"/>
    <property type="match status" value="1"/>
</dbReference>
<evidence type="ECO:0000256" key="15">
    <source>
        <dbReference type="PIRSR" id="PIRSR036684-3"/>
    </source>
</evidence>
<dbReference type="GO" id="GO:0006108">
    <property type="term" value="P:malate metabolic process"/>
    <property type="evidence" value="ECO:0007669"/>
    <property type="project" value="InterPro"/>
</dbReference>
<evidence type="ECO:0000256" key="13">
    <source>
        <dbReference type="PIRSR" id="PIRSR036684-1"/>
    </source>
</evidence>
<dbReference type="InterPro" id="IPR042113">
    <property type="entry name" value="P_AcTrfase_dom1"/>
</dbReference>
<dbReference type="InterPro" id="IPR042112">
    <property type="entry name" value="P_AcTrfase_dom2"/>
</dbReference>
<protein>
    <recommendedName>
        <fullName evidence="10">NADP-dependent malic enzyme</fullName>
        <ecNumber evidence="9">1.1.1.40</ecNumber>
    </recommendedName>
</protein>
<dbReference type="Proteomes" id="UP000471298">
    <property type="component" value="Unassembled WGS sequence"/>
</dbReference>
<dbReference type="EC" id="1.1.1.40" evidence="9"/>
<evidence type="ECO:0000259" key="18">
    <source>
        <dbReference type="SMART" id="SM01274"/>
    </source>
</evidence>
<dbReference type="InterPro" id="IPR001891">
    <property type="entry name" value="Malic_OxRdtase"/>
</dbReference>
<dbReference type="InterPro" id="IPR036291">
    <property type="entry name" value="NAD(P)-bd_dom_sf"/>
</dbReference>
<dbReference type="SUPFAM" id="SSF53659">
    <property type="entry name" value="Isocitrate/Isopropylmalate dehydrogenase-like"/>
    <property type="match status" value="1"/>
</dbReference>
<dbReference type="InterPro" id="IPR037062">
    <property type="entry name" value="Malic_N_dom_sf"/>
</dbReference>
<feature type="binding site" evidence="14">
    <location>
        <position position="140"/>
    </location>
    <ligand>
        <name>a divalent metal cation</name>
        <dbReference type="ChEBI" id="CHEBI:60240"/>
    </ligand>
</feature>
<evidence type="ECO:0000256" key="11">
    <source>
        <dbReference type="ARBA" id="ARBA00050924"/>
    </source>
</evidence>
<evidence type="ECO:0000256" key="10">
    <source>
        <dbReference type="ARBA" id="ARBA00040273"/>
    </source>
</evidence>
<comment type="similarity">
    <text evidence="5 16">Belongs to the malic enzymes family.</text>
</comment>
<evidence type="ECO:0000256" key="5">
    <source>
        <dbReference type="ARBA" id="ARBA00008785"/>
    </source>
</evidence>
<evidence type="ECO:0000313" key="20">
    <source>
        <dbReference type="Proteomes" id="UP000471298"/>
    </source>
</evidence>
<dbReference type="InterPro" id="IPR045213">
    <property type="entry name" value="Malic_NAD-bd_bact_type"/>
</dbReference>
<evidence type="ECO:0000256" key="14">
    <source>
        <dbReference type="PIRSR" id="PIRSR036684-2"/>
    </source>
</evidence>
<keyword evidence="7 19" id="KW-0560">Oxidoreductase</keyword>
<accession>A0A6N7F2K1</accession>
<name>A0A6N7F2K1_9GAMM</name>
<evidence type="ECO:0000256" key="3">
    <source>
        <dbReference type="ARBA" id="ARBA00007686"/>
    </source>
</evidence>
<evidence type="ECO:0000313" key="19">
    <source>
        <dbReference type="EMBL" id="MPV86096.1"/>
    </source>
</evidence>
<dbReference type="PRINTS" id="PR00072">
    <property type="entry name" value="MALOXRDTASE"/>
</dbReference>
<organism evidence="19 20">
    <name type="scientific">Ostreibacterium oceani</name>
    <dbReference type="NCBI Taxonomy" id="2654998"/>
    <lineage>
        <taxon>Bacteria</taxon>
        <taxon>Pseudomonadati</taxon>
        <taxon>Pseudomonadota</taxon>
        <taxon>Gammaproteobacteria</taxon>
        <taxon>Cardiobacteriales</taxon>
        <taxon>Ostreibacteriaceae</taxon>
        <taxon>Ostreibacterium</taxon>
    </lineage>
</organism>
<dbReference type="GO" id="GO:0051287">
    <property type="term" value="F:NAD binding"/>
    <property type="evidence" value="ECO:0007669"/>
    <property type="project" value="InterPro"/>
</dbReference>
<dbReference type="SUPFAM" id="SSF53223">
    <property type="entry name" value="Aminoacid dehydrogenase-like, N-terminal domain"/>
    <property type="match status" value="1"/>
</dbReference>
<comment type="cofactor">
    <cofactor evidence="2">
        <name>Mg(2+)</name>
        <dbReference type="ChEBI" id="CHEBI:18420"/>
    </cofactor>
</comment>
<feature type="binding site" evidence="14">
    <location>
        <position position="139"/>
    </location>
    <ligand>
        <name>a divalent metal cation</name>
        <dbReference type="ChEBI" id="CHEBI:60240"/>
    </ligand>
</feature>